<keyword evidence="5" id="KW-1185">Reference proteome</keyword>
<reference evidence="5" key="1">
    <citation type="submission" date="2024-07" db="EMBL/GenBank/DDBJ databases">
        <title>Two chromosome-level genome assemblies of Korean endemic species Abeliophyllum distichum and Forsythia ovata (Oleaceae).</title>
        <authorList>
            <person name="Jang H."/>
        </authorList>
    </citation>
    <scope>NUCLEOTIDE SEQUENCE [LARGE SCALE GENOMIC DNA]</scope>
</reference>
<dbReference type="Gene3D" id="3.50.70.10">
    <property type="match status" value="1"/>
</dbReference>
<dbReference type="Gene3D" id="1.10.890.20">
    <property type="match status" value="1"/>
</dbReference>
<comment type="similarity">
    <text evidence="1 2">Belongs to the chalcone isomerase family.</text>
</comment>
<dbReference type="Proteomes" id="UP001604277">
    <property type="component" value="Unassembled WGS sequence"/>
</dbReference>
<evidence type="ECO:0000313" key="5">
    <source>
        <dbReference type="Proteomes" id="UP001604277"/>
    </source>
</evidence>
<dbReference type="AlphaFoldDB" id="A0ABD1S740"/>
<dbReference type="InterPro" id="IPR016087">
    <property type="entry name" value="Chalcone_isomerase"/>
</dbReference>
<evidence type="ECO:0000313" key="4">
    <source>
        <dbReference type="EMBL" id="KAL2496566.1"/>
    </source>
</evidence>
<dbReference type="InterPro" id="IPR016089">
    <property type="entry name" value="Chalcone_isomerase_bundle_sf"/>
</dbReference>
<dbReference type="PANTHER" id="PTHR47698">
    <property type="entry name" value="FATTY-ACID-BINDING PROTEIN 3, CHLOROPLASTIC"/>
    <property type="match status" value="1"/>
</dbReference>
<organism evidence="4 5">
    <name type="scientific">Forsythia ovata</name>
    <dbReference type="NCBI Taxonomy" id="205694"/>
    <lineage>
        <taxon>Eukaryota</taxon>
        <taxon>Viridiplantae</taxon>
        <taxon>Streptophyta</taxon>
        <taxon>Embryophyta</taxon>
        <taxon>Tracheophyta</taxon>
        <taxon>Spermatophyta</taxon>
        <taxon>Magnoliopsida</taxon>
        <taxon>eudicotyledons</taxon>
        <taxon>Gunneridae</taxon>
        <taxon>Pentapetalae</taxon>
        <taxon>asterids</taxon>
        <taxon>lamiids</taxon>
        <taxon>Lamiales</taxon>
        <taxon>Oleaceae</taxon>
        <taxon>Forsythieae</taxon>
        <taxon>Forsythia</taxon>
    </lineage>
</organism>
<dbReference type="EMBL" id="JBFOLJ010000011">
    <property type="protein sequence ID" value="KAL2496566.1"/>
    <property type="molecule type" value="Genomic_DNA"/>
</dbReference>
<comment type="caution">
    <text evidence="4">The sequence shown here is derived from an EMBL/GenBank/DDBJ whole genome shotgun (WGS) entry which is preliminary data.</text>
</comment>
<accession>A0ABD1S740</accession>
<protein>
    <recommendedName>
        <fullName evidence="2">Chalcone-flavonone isomerase family protein</fullName>
    </recommendedName>
</protein>
<sequence length="305" mass="32923">MDGSYERKLRTSGIPKSMTSTVAICTPIFHSSPTKTNASDVNPRLCFIVKTPKNPSALNCKEIISHLSTFPAHVSLHRNARLYTPFSPKAAASSSVGSTEYIEEPETKVKFQKSLSLPGCSSSLSLLGTGYREKVFAIIGVKVYAAGLYANRSIFSKLDAWKGYSAADVQRDSSLFDTIFQAPLEKSLHIILVRNVDGKTFWDALDEAVSPRIKSPTPVDERALSIFSSIFQGRALKKGTSIFLTWLDPTKMLVCVSSDGMPSSVDATIESLNVTSALFDVFLGGNPVSPSLKSSVANGLAVALM</sequence>
<dbReference type="PANTHER" id="PTHR47698:SF2">
    <property type="entry name" value="FATTY-ACID-BINDING PROTEIN 3, CHLOROPLASTIC"/>
    <property type="match status" value="1"/>
</dbReference>
<dbReference type="InterPro" id="IPR036298">
    <property type="entry name" value="Chalcone_isomerase_sf"/>
</dbReference>
<evidence type="ECO:0000256" key="1">
    <source>
        <dbReference type="ARBA" id="ARBA00007166"/>
    </source>
</evidence>
<evidence type="ECO:0000256" key="2">
    <source>
        <dbReference type="RuleBase" id="RU361158"/>
    </source>
</evidence>
<dbReference type="Pfam" id="PF02431">
    <property type="entry name" value="Chalcone"/>
    <property type="match status" value="1"/>
</dbReference>
<evidence type="ECO:0000259" key="3">
    <source>
        <dbReference type="Pfam" id="PF02431"/>
    </source>
</evidence>
<feature type="domain" description="Chalcone isomerase" evidence="3">
    <location>
        <begin position="108"/>
        <end position="300"/>
    </location>
</feature>
<dbReference type="SUPFAM" id="SSF54626">
    <property type="entry name" value="Chalcone isomerase"/>
    <property type="match status" value="1"/>
</dbReference>
<proteinExistence type="inferred from homology"/>
<gene>
    <name evidence="4" type="ORF">Fot_40323</name>
</gene>
<name>A0ABD1S740_9LAMI</name>
<dbReference type="InterPro" id="IPR016088">
    <property type="entry name" value="Chalcone_isomerase_3-sand"/>
</dbReference>